<organism evidence="5 6">
    <name type="scientific">Aliikangiella maris</name>
    <dbReference type="NCBI Taxonomy" id="3162458"/>
    <lineage>
        <taxon>Bacteria</taxon>
        <taxon>Pseudomonadati</taxon>
        <taxon>Pseudomonadota</taxon>
        <taxon>Gammaproteobacteria</taxon>
        <taxon>Oceanospirillales</taxon>
        <taxon>Pleioneaceae</taxon>
        <taxon>Aliikangiella</taxon>
    </lineage>
</organism>
<evidence type="ECO:0000313" key="6">
    <source>
        <dbReference type="Proteomes" id="UP001548189"/>
    </source>
</evidence>
<dbReference type="Pfam" id="PF12256">
    <property type="entry name" value="TcdB_toxin_midN"/>
    <property type="match status" value="1"/>
</dbReference>
<dbReference type="NCBIfam" id="TIGR03696">
    <property type="entry name" value="Rhs_assc_core"/>
    <property type="match status" value="1"/>
</dbReference>
<dbReference type="InterPro" id="IPR050708">
    <property type="entry name" value="T6SS_VgrG/RHS"/>
</dbReference>
<evidence type="ECO:0000259" key="4">
    <source>
        <dbReference type="Pfam" id="PF12256"/>
    </source>
</evidence>
<reference evidence="5 6" key="1">
    <citation type="submission" date="2024-06" db="EMBL/GenBank/DDBJ databases">
        <authorList>
            <person name="Li F."/>
        </authorList>
    </citation>
    <scope>NUCLEOTIDE SEQUENCE [LARGE SCALE GENOMIC DNA]</scope>
    <source>
        <strain evidence="5 6">GXAS 311</strain>
    </source>
</reference>
<evidence type="ECO:0000256" key="2">
    <source>
        <dbReference type="ARBA" id="ARBA00022525"/>
    </source>
</evidence>
<dbReference type="PANTHER" id="PTHR32305:SF15">
    <property type="entry name" value="PROTEIN RHSA-RELATED"/>
    <property type="match status" value="1"/>
</dbReference>
<evidence type="ECO:0000313" key="5">
    <source>
        <dbReference type="EMBL" id="MET1256837.1"/>
    </source>
</evidence>
<dbReference type="Pfam" id="PF13988">
    <property type="entry name" value="DUF4225"/>
    <property type="match status" value="1"/>
</dbReference>
<proteinExistence type="predicted"/>
<gene>
    <name evidence="5" type="ORF">ABVT43_16970</name>
</gene>
<dbReference type="RefSeq" id="WP_353897420.1">
    <property type="nucleotide sequence ID" value="NZ_JBEVCJ010000029.1"/>
</dbReference>
<dbReference type="InterPro" id="IPR022045">
    <property type="entry name" value="TcdB_toxin_mid/N"/>
</dbReference>
<dbReference type="NCBIfam" id="TIGR01643">
    <property type="entry name" value="YD_repeat_2x"/>
    <property type="match status" value="2"/>
</dbReference>
<comment type="caution">
    <text evidence="5">The sequence shown here is derived from an EMBL/GenBank/DDBJ whole genome shotgun (WGS) entry which is preliminary data.</text>
</comment>
<dbReference type="Gene3D" id="2.180.10.10">
    <property type="entry name" value="RHS repeat-associated core"/>
    <property type="match status" value="2"/>
</dbReference>
<dbReference type="InterPro" id="IPR022385">
    <property type="entry name" value="Rhs_assc_core"/>
</dbReference>
<keyword evidence="3" id="KW-0843">Virulence</keyword>
<dbReference type="InterPro" id="IPR028994">
    <property type="entry name" value="Integrin_alpha_N"/>
</dbReference>
<evidence type="ECO:0000256" key="3">
    <source>
        <dbReference type="ARBA" id="ARBA00023026"/>
    </source>
</evidence>
<dbReference type="InterPro" id="IPR003284">
    <property type="entry name" value="Sal_SpvB"/>
</dbReference>
<protein>
    <submittedName>
        <fullName evidence="5">DUF4225 domain-containing protein</fullName>
    </submittedName>
</protein>
<name>A0ABV2BZ53_9GAMM</name>
<keyword evidence="6" id="KW-1185">Reference proteome</keyword>
<keyword evidence="2" id="KW-0964">Secreted</keyword>
<evidence type="ECO:0000256" key="1">
    <source>
        <dbReference type="ARBA" id="ARBA00004613"/>
    </source>
</evidence>
<dbReference type="Proteomes" id="UP001548189">
    <property type="component" value="Unassembled WGS sequence"/>
</dbReference>
<accession>A0ABV2BZ53</accession>
<dbReference type="InterPro" id="IPR025320">
    <property type="entry name" value="DUF4225"/>
</dbReference>
<comment type="subcellular location">
    <subcellularLocation>
        <location evidence="1">Secreted</location>
    </subcellularLocation>
</comment>
<sequence>MRKTGLLVTVISSIFFWMSDVILANEITADFNGDGYYDTFTQALKSGEASSLQPKTGNSISGFHISWNAQHPGIPAINDWSEQYYTSFSENLNTSPGDELLLVGKRQIILLHGDIITPIVTYNEIKNAIISWDINGQISYQTFDLDVNPDEYNIYFGDFNGDEIQEILFQGKSRGSNLYILDGNGNIKQTISNGFKGLDWSGASYQLTIVDINKDGRDDIQMESLKADIPDNFAYSNASGTINHIDLAYHLDESPKTATLAGTIGGEFNVNESGAATYTLPISLPSGTADVTPNIALNYSSHGGNSNVGIGWGVSGFSSITRCPKNYEQNNEIKAVTHSINDIFCIDGQQLFKQKDDDTYGGNGVKYQTELFSNNTITSYNTDGNSGNGPEYFTVKTRDGDTHYYGKSNSESVNAVIVSTNNSVNSTWLLEKTVDLAGNYIQYVYAKNNEGTEHYIDEILYTGNNTLNFSPYNKIDFVYADEIDVQFERVDRYEGYHAGSKVSLSKLLKQIRIYSNQAHLKTYQLYHQLSSANRVYQLNAIQECTYLNNCFQPINFKWSDRSTGYEKAGQYFANKPTSYNLRVADLDASGKSDLISYVNGKLYLNIDHGTQFSSGFSMSQSEFNSLKLIDIGANGATNLMYFTGNYWRLLNYSASSQTFSASALRISNSIPVDNLFVVDLDGDGRQDILDTNSNKWYRQSRYGVLENICPPAESYPPSCTKTVYYPFNYNPISYSFSSGTSTNVHDDLVISTKYDKSARFSDFNGDGVTDLIVEATQVIWDDTRDIWQNPDSPPTPSTTTSGIFSFVFDKISAKFKSYGYIGPDTIQSITPFDINSDGLTDVLFVENNKWYYRINRGGRQGLTGKIDSGIPASTTEADNNKIVLLDHNHNGKIDFWVYQDTNNTPKYSVYEFVDGEFKYKKQISNIPENPVAYYAMLAGYGYNDLILVSQGDNNWERWRLYEADTALRTDLITQITSGYDVATTINYSSLTNSNIYSRNAYGSYPNIYLTTPMMVVSKVESDTATYDSNGTEQTVAVSYQYEDLRAHLNGRGMLGFKKLTTIDEQSGIITTTEYEQYFPFIGYPKSTIRKLVDSNDDETILSEATNTWAQSTKQGQVFPYLSQSHEKNWSLISDSTPSDLTNNTRQFINQVITTNSTYDAYGNLTSSTILNTDQINGGKTGQWFETTTASTYGNSDYESKYARLTNVTVTKTRSDVSGSEVESSSFEYFAESAKHDGSEHSGYAGMLKSETSFSGNDQVKKTYAYDKWGNKTKSTIEAKKRNAVTLTYDTSASSRSTITKYDTKGRFVESIKNDLDHEETFTYDSRFGGVLTQTGPNGLSTHFKYDETGMKYESKGVDGTYSQTYLYLCGTSGISCPNKAEYYSETKAYASDGSLMSGYAREFYNKLGQKIVTAKETFGGKVLITRIEYDKFGRVSKGYQPVFGTVDTIANSFTLAKYDALGRLYEEEAPGARITSKIFNGLSTTTTNAIGQTVVETKNINGDLLSVTDNAGKTMTYVYNGKGNFTTLTDSQSNSIVNVLDSVTGRKTQTIDPDKGTWDYYYNGFGELIRQKDARGVVIIQEYDELGRMIRRVDNAAVNEHESVSGIDVQTTCWHYDTAKLGDSASTIKGALHSVKLYVDDISCSNPDNVTPLQEKITDYDALARPESVMQKLKAEGSSAVEQYLVMNVYNETTGRIDYSILPESVTVKSHYDDYGNVIKLTDGLDENKLYHEVKNIDEFGNLVEEKFGNNITTNRSYNQNTGYLESIIVGLNSSPVVNFSQGFDKIGNVISRTDHIANRLETFGYAEGSVNNLLNRLTSFKVNGTSTKNYSYDELGRMKSKSDMGDDYRYGEGSAGLHAVSSIYNGTVKKRSFTYDAGGNLTFDTDHANSNNNREIRYAAFEKPIYIKKGTSNPSQITFRYGSSRERYRRIDNVYEGSTAVTIETTYLGNYEKVVHTGGAKNGDVEHKYYIGGVALKIDTDKADGSRQSKTRYMHKDHLGSVIAISDESGGVVQQFRYDPFGKQYEITSQSPYLDTAITHKLEITDRGFTGHEMLNSVDIIHMNGRIYDANIGRFLQADAYVQAPKNMQNMDRYAYVLNNPLSYTDPTGHFFKALKKYWRAIAAIAINIWLPGAGGLFTGFWGAVATGAISGVVATGSLKGALIGAFSAGVFFGIGEAFNKIAYSTENLVAGYKAGVSLADLAKNGYLTAAQTVGKVLAHAAAGGVMSKLSGGKFGHGALSAGITQAFAKSIDGIDSSTAGFSGKRVFAAALLGGSVSKLTGGKFANGAVTAAFSRAFNDESHWRQKLSSAKDWVAENGGRVITTVGGTIQVVTGAGLCSTGLGCVLGAPLIAHGANNIYEGVTGEDGLLREGYQAASKLLTGDEVYGDYAYGAVDVGTSLGGATKLVLKPDSWKLFRNIPSDYTRAYSVTAPTALVTNAVVDTNTIIDTYNRGASQ</sequence>
<dbReference type="SUPFAM" id="SSF69318">
    <property type="entry name" value="Integrin alpha N-terminal domain"/>
    <property type="match status" value="2"/>
</dbReference>
<dbReference type="InterPro" id="IPR006530">
    <property type="entry name" value="YD"/>
</dbReference>
<dbReference type="Pfam" id="PF03534">
    <property type="entry name" value="SpvB"/>
    <property type="match status" value="1"/>
</dbReference>
<dbReference type="EMBL" id="JBEVCJ010000029">
    <property type="protein sequence ID" value="MET1256837.1"/>
    <property type="molecule type" value="Genomic_DNA"/>
</dbReference>
<feature type="domain" description="Insecticide toxin TcdB middle/N-terminal" evidence="4">
    <location>
        <begin position="937"/>
        <end position="1077"/>
    </location>
</feature>
<dbReference type="PANTHER" id="PTHR32305">
    <property type="match status" value="1"/>
</dbReference>